<evidence type="ECO:0000313" key="1">
    <source>
        <dbReference type="EMBL" id="RHZ80521.1"/>
    </source>
</evidence>
<dbReference type="OrthoDB" id="3437960at2759"/>
<reference evidence="1 3" key="1">
    <citation type="submission" date="2018-08" db="EMBL/GenBank/DDBJ databases">
        <title>Genome and evolution of the arbuscular mycorrhizal fungus Diversispora epigaea (formerly Glomus versiforme) and its bacterial endosymbionts.</title>
        <authorList>
            <person name="Sun X."/>
            <person name="Fei Z."/>
            <person name="Harrison M."/>
        </authorList>
    </citation>
    <scope>NUCLEOTIDE SEQUENCE [LARGE SCALE GENOMIC DNA]</scope>
    <source>
        <strain evidence="1 3">IT104</strain>
    </source>
</reference>
<dbReference type="InterPro" id="IPR022042">
    <property type="entry name" value="snRNA-activating_su3"/>
</dbReference>
<proteinExistence type="predicted"/>
<name>A0A397IX37_9GLOM</name>
<sequence>MKGVSRAAECERPSLLLLFFGPKHSAAIGVDLIIHFEGVLASLVTINDFLSGESPAYFCDRCYYQFHYNSKNELLYDNF</sequence>
<accession>A0A397IX37</accession>
<evidence type="ECO:0000313" key="2">
    <source>
        <dbReference type="EMBL" id="RHZ80568.1"/>
    </source>
</evidence>
<protein>
    <submittedName>
        <fullName evidence="1">Uncharacterized protein</fullName>
    </submittedName>
</protein>
<dbReference type="Proteomes" id="UP000266861">
    <property type="component" value="Unassembled WGS sequence"/>
</dbReference>
<keyword evidence="3" id="KW-1185">Reference proteome</keyword>
<dbReference type="STRING" id="1348612.A0A397IX37"/>
<dbReference type="AlphaFoldDB" id="A0A397IX37"/>
<comment type="caution">
    <text evidence="1">The sequence shown here is derived from an EMBL/GenBank/DDBJ whole genome shotgun (WGS) entry which is preliminary data.</text>
</comment>
<dbReference type="Pfam" id="PF12251">
    <property type="entry name" value="SNAPC3"/>
    <property type="match status" value="1"/>
</dbReference>
<dbReference type="EMBL" id="PQFF01000125">
    <property type="protein sequence ID" value="RHZ80568.1"/>
    <property type="molecule type" value="Genomic_DNA"/>
</dbReference>
<dbReference type="EMBL" id="PQFF01000125">
    <property type="protein sequence ID" value="RHZ80521.1"/>
    <property type="molecule type" value="Genomic_DNA"/>
</dbReference>
<evidence type="ECO:0000313" key="3">
    <source>
        <dbReference type="Proteomes" id="UP000266861"/>
    </source>
</evidence>
<organism evidence="1 3">
    <name type="scientific">Diversispora epigaea</name>
    <dbReference type="NCBI Taxonomy" id="1348612"/>
    <lineage>
        <taxon>Eukaryota</taxon>
        <taxon>Fungi</taxon>
        <taxon>Fungi incertae sedis</taxon>
        <taxon>Mucoromycota</taxon>
        <taxon>Glomeromycotina</taxon>
        <taxon>Glomeromycetes</taxon>
        <taxon>Diversisporales</taxon>
        <taxon>Diversisporaceae</taxon>
        <taxon>Diversispora</taxon>
    </lineage>
</organism>
<gene>
    <name evidence="1" type="ORF">Glove_134g229</name>
    <name evidence="2" type="ORF">Glove_134g231</name>
</gene>